<reference evidence="1 2" key="1">
    <citation type="submission" date="2020-08" db="EMBL/GenBank/DDBJ databases">
        <title>Bridging the membrane lipid divide: bacteria of the FCB group superphylum have the potential to synthesize archaeal ether lipids.</title>
        <authorList>
            <person name="Villanueva L."/>
            <person name="Von Meijenfeldt F.A.B."/>
            <person name="Westbye A.B."/>
            <person name="Yadav S."/>
            <person name="Hopmans E.C."/>
            <person name="Dutilh B.E."/>
            <person name="Sinninghe Damste J.S."/>
        </authorList>
    </citation>
    <scope>NUCLEOTIDE SEQUENCE [LARGE SCALE GENOMIC DNA]</scope>
    <source>
        <strain evidence="1">NIOZ-UU27</strain>
    </source>
</reference>
<dbReference type="Proteomes" id="UP000650524">
    <property type="component" value="Unassembled WGS sequence"/>
</dbReference>
<sequence>MNILAVGAHPDDIEIGCGGTLIKYARKGHNIFLLLITKGEKGGDIETREVEQVKAAEIVGVKDIYWGDYQDTELLHKGREIIQTVENHIKIVKPDLIFVNFSDDTHQDHRRVTQSVLSATRYVKNVLFYEVPTTSNFVPHVFVDISETLEEKIRALEAHQSQVMKTNIEDLSIVEIARSAATFRGIQGRVKYAEAFSALRLFMDI</sequence>
<proteinExistence type="predicted"/>
<dbReference type="Pfam" id="PF02585">
    <property type="entry name" value="PIG-L"/>
    <property type="match status" value="1"/>
</dbReference>
<name>A0A8J6N353_9DELT</name>
<organism evidence="1 2">
    <name type="scientific">Candidatus Desulfacyla euxinica</name>
    <dbReference type="NCBI Taxonomy" id="2841693"/>
    <lineage>
        <taxon>Bacteria</taxon>
        <taxon>Deltaproteobacteria</taxon>
        <taxon>Candidatus Desulfacyla</taxon>
    </lineage>
</organism>
<dbReference type="AlphaFoldDB" id="A0A8J6N353"/>
<dbReference type="SUPFAM" id="SSF102588">
    <property type="entry name" value="LmbE-like"/>
    <property type="match status" value="1"/>
</dbReference>
<dbReference type="PANTHER" id="PTHR12993">
    <property type="entry name" value="N-ACETYLGLUCOSAMINYL-PHOSPHATIDYLINOSITOL DE-N-ACETYLASE-RELATED"/>
    <property type="match status" value="1"/>
</dbReference>
<protein>
    <submittedName>
        <fullName evidence="1">PIG-L family deacetylase</fullName>
    </submittedName>
</protein>
<comment type="caution">
    <text evidence="1">The sequence shown here is derived from an EMBL/GenBank/DDBJ whole genome shotgun (WGS) entry which is preliminary data.</text>
</comment>
<accession>A0A8J6N353</accession>
<dbReference type="InterPro" id="IPR003737">
    <property type="entry name" value="GlcNAc_PI_deacetylase-related"/>
</dbReference>
<evidence type="ECO:0000313" key="1">
    <source>
        <dbReference type="EMBL" id="MBC8178679.1"/>
    </source>
</evidence>
<dbReference type="EMBL" id="JACNJD010000301">
    <property type="protein sequence ID" value="MBC8178679.1"/>
    <property type="molecule type" value="Genomic_DNA"/>
</dbReference>
<dbReference type="GO" id="GO:0016811">
    <property type="term" value="F:hydrolase activity, acting on carbon-nitrogen (but not peptide) bonds, in linear amides"/>
    <property type="evidence" value="ECO:0007669"/>
    <property type="project" value="TreeGrafter"/>
</dbReference>
<dbReference type="Gene3D" id="3.40.50.10320">
    <property type="entry name" value="LmbE-like"/>
    <property type="match status" value="1"/>
</dbReference>
<dbReference type="PANTHER" id="PTHR12993:SF30">
    <property type="entry name" value="N-ACETYL-ALPHA-D-GLUCOSAMINYL L-MALATE DEACETYLASE 1"/>
    <property type="match status" value="1"/>
</dbReference>
<dbReference type="InterPro" id="IPR024078">
    <property type="entry name" value="LmbE-like_dom_sf"/>
</dbReference>
<gene>
    <name evidence="1" type="ORF">H8E19_14845</name>
</gene>
<evidence type="ECO:0000313" key="2">
    <source>
        <dbReference type="Proteomes" id="UP000650524"/>
    </source>
</evidence>